<comment type="caution">
    <text evidence="16">The sequence shown here is derived from an EMBL/GenBank/DDBJ whole genome shotgun (WGS) entry which is preliminary data.</text>
</comment>
<protein>
    <recommendedName>
        <fullName evidence="6 11">Glycylpeptide N-tetradecanoyltransferase</fullName>
        <ecNumber evidence="5 11">2.3.1.97</ecNumber>
    </recommendedName>
</protein>
<comment type="subunit">
    <text evidence="4">Monomer.</text>
</comment>
<dbReference type="PANTHER" id="PTHR11377">
    <property type="entry name" value="N-MYRISTOYL TRANSFERASE"/>
    <property type="match status" value="1"/>
</dbReference>
<evidence type="ECO:0000259" key="14">
    <source>
        <dbReference type="Pfam" id="PF01233"/>
    </source>
</evidence>
<keyword evidence="8 11" id="KW-0808">Transferase</keyword>
<dbReference type="FunFam" id="3.40.630.30:FF:000042">
    <property type="entry name" value="Glycylpeptide N-tetradecanoyltransferase"/>
    <property type="match status" value="1"/>
</dbReference>
<dbReference type="Gene3D" id="3.40.630.30">
    <property type="match status" value="2"/>
</dbReference>
<keyword evidence="17" id="KW-1185">Reference proteome</keyword>
<evidence type="ECO:0000256" key="3">
    <source>
        <dbReference type="ARBA" id="ARBA00009469"/>
    </source>
</evidence>
<evidence type="ECO:0000256" key="12">
    <source>
        <dbReference type="RuleBase" id="RU004178"/>
    </source>
</evidence>
<evidence type="ECO:0000256" key="1">
    <source>
        <dbReference type="ARBA" id="ARBA00003900"/>
    </source>
</evidence>
<evidence type="ECO:0000313" key="16">
    <source>
        <dbReference type="EMBL" id="SPO02088.1"/>
    </source>
</evidence>
<name>A0AAE8MXU2_9PEZI</name>
<evidence type="ECO:0000256" key="6">
    <source>
        <dbReference type="ARBA" id="ARBA00022240"/>
    </source>
</evidence>
<evidence type="ECO:0000259" key="15">
    <source>
        <dbReference type="Pfam" id="PF02799"/>
    </source>
</evidence>
<dbReference type="InterPro" id="IPR000903">
    <property type="entry name" value="NMT"/>
</dbReference>
<dbReference type="GO" id="GO:0005737">
    <property type="term" value="C:cytoplasm"/>
    <property type="evidence" value="ECO:0007669"/>
    <property type="project" value="UniProtKB-SubCell"/>
</dbReference>
<dbReference type="FunFam" id="3.40.630.30:FF:000056">
    <property type="entry name" value="Glycylpeptide N-tetradecanoyltransferase"/>
    <property type="match status" value="1"/>
</dbReference>
<dbReference type="InterPro" id="IPR016181">
    <property type="entry name" value="Acyl_CoA_acyltransferase"/>
</dbReference>
<dbReference type="Pfam" id="PF01233">
    <property type="entry name" value="NMT"/>
    <property type="match status" value="1"/>
</dbReference>
<proteinExistence type="inferred from homology"/>
<dbReference type="InterPro" id="IPR022677">
    <property type="entry name" value="NMT_C"/>
</dbReference>
<accession>A0AAE8MXU2</accession>
<dbReference type="PANTHER" id="PTHR11377:SF5">
    <property type="entry name" value="GLYCYLPEPTIDE N-TETRADECANOYLTRANSFERASE"/>
    <property type="match status" value="1"/>
</dbReference>
<dbReference type="SUPFAM" id="SSF55729">
    <property type="entry name" value="Acyl-CoA N-acyltransferases (Nat)"/>
    <property type="match status" value="2"/>
</dbReference>
<comment type="function">
    <text evidence="1 11">Adds a myristoyl group to the N-terminal glycine residue of certain cellular proteins.</text>
</comment>
<evidence type="ECO:0000256" key="2">
    <source>
        <dbReference type="ARBA" id="ARBA00004496"/>
    </source>
</evidence>
<evidence type="ECO:0000256" key="11">
    <source>
        <dbReference type="RuleBase" id="RU000586"/>
    </source>
</evidence>
<evidence type="ECO:0000256" key="4">
    <source>
        <dbReference type="ARBA" id="ARBA00011245"/>
    </source>
</evidence>
<sequence length="551" mass="62047">MPAEKKEKAVAQAPAAEPELDQESEARDGSDNEEEEEEVEGTAGAADKKKKKKKSKSKKKKAAASEEGPSEGSSNQSVSKLSDAQLQQLLALNPALSNELQGEASGSGGNQKVVDLLRRMNLQDILTGIPSGRSVKDMGAFKFWKTQPVPRFDEDVKVEGPVEVKTAADIAKQPSPLPDGFEWVTMDLTSSEEMKEVHDLLEGHYVEDDTAMLRFNYSLSILEWALKAPGWKKEYHIGVRASQSRRLVAFISAIPVRLRVRQAVMTVSEVNFLVVHKKLRNKRLAPVLIKEVTRRSNENDIWQGLYTGGTVLPTPVSTCRYYHRALDWMKLYEIGFSPLPPNSKPQHQVRRYALPEKGKLKGVREMTAADIDAVLPLLTRYLERFDMAPEFTREEFEHWLLSTTQEREERVVWSYVVENAEGKITDFFSFYGLDSSVINHKKHKLLRAAYLFYYATDVGLTETVDKAALKKRLNELTHEALIFSKNLKFDVFNALTLMDNSLVLSDHHFGGGDGNLHYYLFNYKTAPIRGGVTKNNRPDEDNLSGIGVVML</sequence>
<feature type="domain" description="Glycylpeptide N-tetradecanoyltransferase C-terminal" evidence="15">
    <location>
        <begin position="333"/>
        <end position="549"/>
    </location>
</feature>
<evidence type="ECO:0000256" key="9">
    <source>
        <dbReference type="ARBA" id="ARBA00023315"/>
    </source>
</evidence>
<evidence type="ECO:0000313" key="17">
    <source>
        <dbReference type="Proteomes" id="UP001187682"/>
    </source>
</evidence>
<evidence type="ECO:0000256" key="13">
    <source>
        <dbReference type="SAM" id="MobiDB-lite"/>
    </source>
</evidence>
<dbReference type="InterPro" id="IPR022676">
    <property type="entry name" value="NMT_N"/>
</dbReference>
<dbReference type="Pfam" id="PF02799">
    <property type="entry name" value="NMT_C"/>
    <property type="match status" value="1"/>
</dbReference>
<feature type="compositionally biased region" description="Acidic residues" evidence="13">
    <location>
        <begin position="31"/>
        <end position="40"/>
    </location>
</feature>
<feature type="compositionally biased region" description="Low complexity" evidence="13">
    <location>
        <begin position="65"/>
        <end position="80"/>
    </location>
</feature>
<gene>
    <name evidence="16" type="ORF">DNG_04761</name>
</gene>
<evidence type="ECO:0000256" key="10">
    <source>
        <dbReference type="ARBA" id="ARBA00048276"/>
    </source>
</evidence>
<dbReference type="AlphaFoldDB" id="A0AAE8MXU2"/>
<comment type="subcellular location">
    <subcellularLocation>
        <location evidence="2">Cytoplasm</location>
    </subcellularLocation>
</comment>
<dbReference type="EC" id="2.3.1.97" evidence="5 11"/>
<keyword evidence="7" id="KW-0963">Cytoplasm</keyword>
<keyword evidence="9 11" id="KW-0012">Acyltransferase</keyword>
<feature type="domain" description="Glycylpeptide N-tetradecanoyltransferase N-terminal" evidence="14">
    <location>
        <begin position="165"/>
        <end position="319"/>
    </location>
</feature>
<feature type="compositionally biased region" description="Basic residues" evidence="13">
    <location>
        <begin position="48"/>
        <end position="62"/>
    </location>
</feature>
<comment type="similarity">
    <text evidence="3 12">Belongs to the NMT family.</text>
</comment>
<reference evidence="16" key="1">
    <citation type="submission" date="2018-03" db="EMBL/GenBank/DDBJ databases">
        <authorList>
            <person name="Guldener U."/>
        </authorList>
    </citation>
    <scope>NUCLEOTIDE SEQUENCE</scope>
</reference>
<dbReference type="GO" id="GO:0004379">
    <property type="term" value="F:glycylpeptide N-tetradecanoyltransferase activity"/>
    <property type="evidence" value="ECO:0007669"/>
    <property type="project" value="UniProtKB-EC"/>
</dbReference>
<dbReference type="Proteomes" id="UP001187682">
    <property type="component" value="Unassembled WGS sequence"/>
</dbReference>
<evidence type="ECO:0000256" key="8">
    <source>
        <dbReference type="ARBA" id="ARBA00022679"/>
    </source>
</evidence>
<evidence type="ECO:0000256" key="7">
    <source>
        <dbReference type="ARBA" id="ARBA00022490"/>
    </source>
</evidence>
<organism evidence="16 17">
    <name type="scientific">Cephalotrichum gorgonifer</name>
    <dbReference type="NCBI Taxonomy" id="2041049"/>
    <lineage>
        <taxon>Eukaryota</taxon>
        <taxon>Fungi</taxon>
        <taxon>Dikarya</taxon>
        <taxon>Ascomycota</taxon>
        <taxon>Pezizomycotina</taxon>
        <taxon>Sordariomycetes</taxon>
        <taxon>Hypocreomycetidae</taxon>
        <taxon>Microascales</taxon>
        <taxon>Microascaceae</taxon>
        <taxon>Cephalotrichum</taxon>
    </lineage>
</organism>
<feature type="region of interest" description="Disordered" evidence="13">
    <location>
        <begin position="1"/>
        <end position="80"/>
    </location>
</feature>
<comment type="catalytic activity">
    <reaction evidence="10 11">
        <text>N-terminal glycyl-[protein] + tetradecanoyl-CoA = N-tetradecanoylglycyl-[protein] + CoA + H(+)</text>
        <dbReference type="Rhea" id="RHEA:15521"/>
        <dbReference type="Rhea" id="RHEA-COMP:12666"/>
        <dbReference type="Rhea" id="RHEA-COMP:12667"/>
        <dbReference type="ChEBI" id="CHEBI:15378"/>
        <dbReference type="ChEBI" id="CHEBI:57287"/>
        <dbReference type="ChEBI" id="CHEBI:57385"/>
        <dbReference type="ChEBI" id="CHEBI:64723"/>
        <dbReference type="ChEBI" id="CHEBI:133050"/>
        <dbReference type="EC" id="2.3.1.97"/>
    </reaction>
</comment>
<evidence type="ECO:0000256" key="5">
    <source>
        <dbReference type="ARBA" id="ARBA00012923"/>
    </source>
</evidence>
<dbReference type="EMBL" id="ONZQ02000006">
    <property type="protein sequence ID" value="SPO02088.1"/>
    <property type="molecule type" value="Genomic_DNA"/>
</dbReference>